<organism evidence="1 2">
    <name type="scientific">Streptosporangium amethystogenes subsp. fukuiense</name>
    <dbReference type="NCBI Taxonomy" id="698418"/>
    <lineage>
        <taxon>Bacteria</taxon>
        <taxon>Bacillati</taxon>
        <taxon>Actinomycetota</taxon>
        <taxon>Actinomycetes</taxon>
        <taxon>Streptosporangiales</taxon>
        <taxon>Streptosporangiaceae</taxon>
        <taxon>Streptosporangium</taxon>
    </lineage>
</organism>
<reference evidence="2" key="1">
    <citation type="journal article" date="2019" name="Int. J. Syst. Evol. Microbiol.">
        <title>The Global Catalogue of Microorganisms (GCM) 10K type strain sequencing project: providing services to taxonomists for standard genome sequencing and annotation.</title>
        <authorList>
            <consortium name="The Broad Institute Genomics Platform"/>
            <consortium name="The Broad Institute Genome Sequencing Center for Infectious Disease"/>
            <person name="Wu L."/>
            <person name="Ma J."/>
        </authorList>
    </citation>
    <scope>NUCLEOTIDE SEQUENCE [LARGE SCALE GENOMIC DNA]</scope>
    <source>
        <strain evidence="2">JCM 10083</strain>
    </source>
</reference>
<gene>
    <name evidence="1" type="ORF">ACFQVD_41245</name>
</gene>
<evidence type="ECO:0000313" key="1">
    <source>
        <dbReference type="EMBL" id="MFC7606541.1"/>
    </source>
</evidence>
<evidence type="ECO:0000313" key="2">
    <source>
        <dbReference type="Proteomes" id="UP001596514"/>
    </source>
</evidence>
<comment type="caution">
    <text evidence="1">The sequence shown here is derived from an EMBL/GenBank/DDBJ whole genome shotgun (WGS) entry which is preliminary data.</text>
</comment>
<keyword evidence="2" id="KW-1185">Reference proteome</keyword>
<name>A0ABW2TFL2_9ACTN</name>
<proteinExistence type="predicted"/>
<sequence>MPGKQRILRLLACGQGYVEIGEMLGMPPGRAYLVATGVPADGGDTVTREQRERPGMLPSRSQRLVNPREVNPSARGNVHQWMRRRAWSDPQMRANAGQAR</sequence>
<accession>A0ABW2TFL2</accession>
<dbReference type="EMBL" id="JBHTEE010000001">
    <property type="protein sequence ID" value="MFC7606541.1"/>
    <property type="molecule type" value="Genomic_DNA"/>
</dbReference>
<dbReference type="Proteomes" id="UP001596514">
    <property type="component" value="Unassembled WGS sequence"/>
</dbReference>
<protein>
    <submittedName>
        <fullName evidence="1">Uncharacterized protein</fullName>
    </submittedName>
</protein>
<dbReference type="RefSeq" id="WP_343962909.1">
    <property type="nucleotide sequence ID" value="NZ_BAAAGK010000013.1"/>
</dbReference>